<gene>
    <name evidence="1" type="ORF">G2W53_002338</name>
</gene>
<sequence>MPLEEESQSQMSCAISISGNRDPSIILDMISVAKHVKSDPDAFLRIARVPKTKNPMTWPPMAARNTPPLNDMTANITKAIANTKTKATPYMAASSPGQHGKSTCALCPQYIVVCIGIRRLPSRAATVELYGAFSSGTASTTSFRVVIIF</sequence>
<name>A0A834XJ38_9FABA</name>
<evidence type="ECO:0000313" key="1">
    <source>
        <dbReference type="EMBL" id="KAF7845433.1"/>
    </source>
</evidence>
<proteinExistence type="predicted"/>
<dbReference type="OrthoDB" id="272245at2759"/>
<comment type="caution">
    <text evidence="1">The sequence shown here is derived from an EMBL/GenBank/DDBJ whole genome shotgun (WGS) entry which is preliminary data.</text>
</comment>
<accession>A0A834XJ38</accession>
<keyword evidence="2" id="KW-1185">Reference proteome</keyword>
<organism evidence="1 2">
    <name type="scientific">Senna tora</name>
    <dbReference type="NCBI Taxonomy" id="362788"/>
    <lineage>
        <taxon>Eukaryota</taxon>
        <taxon>Viridiplantae</taxon>
        <taxon>Streptophyta</taxon>
        <taxon>Embryophyta</taxon>
        <taxon>Tracheophyta</taxon>
        <taxon>Spermatophyta</taxon>
        <taxon>Magnoliopsida</taxon>
        <taxon>eudicotyledons</taxon>
        <taxon>Gunneridae</taxon>
        <taxon>Pentapetalae</taxon>
        <taxon>rosids</taxon>
        <taxon>fabids</taxon>
        <taxon>Fabales</taxon>
        <taxon>Fabaceae</taxon>
        <taxon>Caesalpinioideae</taxon>
        <taxon>Cassia clade</taxon>
        <taxon>Senna</taxon>
    </lineage>
</organism>
<dbReference type="Proteomes" id="UP000634136">
    <property type="component" value="Unassembled WGS sequence"/>
</dbReference>
<dbReference type="EMBL" id="JAAIUW010000001">
    <property type="protein sequence ID" value="KAF7845433.1"/>
    <property type="molecule type" value="Genomic_DNA"/>
</dbReference>
<protein>
    <submittedName>
        <fullName evidence="1">Copper transporter 3</fullName>
    </submittedName>
</protein>
<evidence type="ECO:0000313" key="2">
    <source>
        <dbReference type="Proteomes" id="UP000634136"/>
    </source>
</evidence>
<dbReference type="AlphaFoldDB" id="A0A834XJ38"/>
<reference evidence="1" key="1">
    <citation type="submission" date="2020-09" db="EMBL/GenBank/DDBJ databases">
        <title>Genome-Enabled Discovery of Anthraquinone Biosynthesis in Senna tora.</title>
        <authorList>
            <person name="Kang S.-H."/>
            <person name="Pandey R.P."/>
            <person name="Lee C.-M."/>
            <person name="Sim J.-S."/>
            <person name="Jeong J.-T."/>
            <person name="Choi B.-S."/>
            <person name="Jung M."/>
            <person name="Ginzburg D."/>
            <person name="Zhao K."/>
            <person name="Won S.Y."/>
            <person name="Oh T.-J."/>
            <person name="Yu Y."/>
            <person name="Kim N.-H."/>
            <person name="Lee O.R."/>
            <person name="Lee T.-H."/>
            <person name="Bashyal P."/>
            <person name="Kim T.-S."/>
            <person name="Lee W.-H."/>
            <person name="Kawkins C."/>
            <person name="Kim C.-K."/>
            <person name="Kim J.S."/>
            <person name="Ahn B.O."/>
            <person name="Rhee S.Y."/>
            <person name="Sohng J.K."/>
        </authorList>
    </citation>
    <scope>NUCLEOTIDE SEQUENCE</scope>
    <source>
        <tissue evidence="1">Leaf</tissue>
    </source>
</reference>